<protein>
    <recommendedName>
        <fullName evidence="6">Iron-sulfur cluster carrier protein</fullName>
    </recommendedName>
</protein>
<evidence type="ECO:0000256" key="4">
    <source>
        <dbReference type="ARBA" id="ARBA00023004"/>
    </source>
</evidence>
<comment type="function">
    <text evidence="6">Binds and transfers iron-sulfur (Fe-S) clusters to target apoproteins. Can hydrolyze ATP.</text>
</comment>
<gene>
    <name evidence="7" type="ORF">DFQ59_103149</name>
</gene>
<dbReference type="InterPro" id="IPR019591">
    <property type="entry name" value="Mrp/NBP35_ATP-bd"/>
</dbReference>
<keyword evidence="4 6" id="KW-0408">Iron</keyword>
<keyword evidence="6" id="KW-0378">Hydrolase</keyword>
<dbReference type="InterPro" id="IPR027417">
    <property type="entry name" value="P-loop_NTPase"/>
</dbReference>
<dbReference type="Pfam" id="PF10609">
    <property type="entry name" value="ParA"/>
    <property type="match status" value="1"/>
</dbReference>
<evidence type="ECO:0000313" key="7">
    <source>
        <dbReference type="EMBL" id="RCX31185.1"/>
    </source>
</evidence>
<keyword evidence="5 6" id="KW-0411">Iron-sulfur</keyword>
<proteinExistence type="inferred from homology"/>
<dbReference type="GO" id="GO:0016226">
    <property type="term" value="P:iron-sulfur cluster assembly"/>
    <property type="evidence" value="ECO:0007669"/>
    <property type="project" value="InterPro"/>
</dbReference>
<sequence>MAGIGQVEHVVAVASGKGGVGKTTVAINLALGLAARGFSVGLLDADVYGPSIPLMLGISTEPVREGDALVPVEKFGLLIMSIGFLVDEAQPVIWRGPMVSRAVKEFLDQVAWGRLDCLVVDLPPGTGDPSITIARSIPAAEVVMVTTPQAVAVADVRRAIHLFQRLGNPVTGIVENMAGFRAAPGAAPIDIFGAGGGEALSRETGIPLLGSIPIEPELRAAGDAGAPILIRSPDNPASLAFGRIAEQVKRGWHIRLQ</sequence>
<dbReference type="OrthoDB" id="9809679at2"/>
<organism evidence="7 8">
    <name type="scientific">Thioalbus denitrificans</name>
    <dbReference type="NCBI Taxonomy" id="547122"/>
    <lineage>
        <taxon>Bacteria</taxon>
        <taxon>Pseudomonadati</taxon>
        <taxon>Pseudomonadota</taxon>
        <taxon>Gammaproteobacteria</taxon>
        <taxon>Chromatiales</taxon>
        <taxon>Ectothiorhodospiraceae</taxon>
        <taxon>Thioalbus</taxon>
    </lineage>
</organism>
<dbReference type="GO" id="GO:0005524">
    <property type="term" value="F:ATP binding"/>
    <property type="evidence" value="ECO:0007669"/>
    <property type="project" value="UniProtKB-UniRule"/>
</dbReference>
<dbReference type="CDD" id="cd02037">
    <property type="entry name" value="Mrp_NBP35"/>
    <property type="match status" value="1"/>
</dbReference>
<dbReference type="FunFam" id="3.40.50.300:FF:001119">
    <property type="entry name" value="Iron-sulfur cluster carrier protein"/>
    <property type="match status" value="1"/>
</dbReference>
<evidence type="ECO:0000313" key="8">
    <source>
        <dbReference type="Proteomes" id="UP000252707"/>
    </source>
</evidence>
<keyword evidence="8" id="KW-1185">Reference proteome</keyword>
<dbReference type="Gene3D" id="3.40.50.300">
    <property type="entry name" value="P-loop containing nucleotide triphosphate hydrolases"/>
    <property type="match status" value="1"/>
</dbReference>
<comment type="similarity">
    <text evidence="6">Belongs to the Mrp/NBP35 ATP-binding proteins family.</text>
</comment>
<dbReference type="AlphaFoldDB" id="A0A369CDH7"/>
<reference evidence="7 8" key="1">
    <citation type="submission" date="2018-07" db="EMBL/GenBank/DDBJ databases">
        <title>Genomic Encyclopedia of Type Strains, Phase IV (KMG-IV): sequencing the most valuable type-strain genomes for metagenomic binning, comparative biology and taxonomic classification.</title>
        <authorList>
            <person name="Goeker M."/>
        </authorList>
    </citation>
    <scope>NUCLEOTIDE SEQUENCE [LARGE SCALE GENOMIC DNA]</scope>
    <source>
        <strain evidence="7 8">DSM 26407</strain>
    </source>
</reference>
<dbReference type="GO" id="GO:0016887">
    <property type="term" value="F:ATP hydrolysis activity"/>
    <property type="evidence" value="ECO:0007669"/>
    <property type="project" value="UniProtKB-UniRule"/>
</dbReference>
<dbReference type="Proteomes" id="UP000252707">
    <property type="component" value="Unassembled WGS sequence"/>
</dbReference>
<dbReference type="EMBL" id="QPJY01000003">
    <property type="protein sequence ID" value="RCX31185.1"/>
    <property type="molecule type" value="Genomic_DNA"/>
</dbReference>
<comment type="caution">
    <text evidence="7">The sequence shown here is derived from an EMBL/GenBank/DDBJ whole genome shotgun (WGS) entry which is preliminary data.</text>
</comment>
<dbReference type="HAMAP" id="MF_02040">
    <property type="entry name" value="Mrp_NBP35"/>
    <property type="match status" value="1"/>
</dbReference>
<dbReference type="RefSeq" id="WP_114279368.1">
    <property type="nucleotide sequence ID" value="NZ_QPJY01000003.1"/>
</dbReference>
<comment type="subunit">
    <text evidence="6">Homodimer.</text>
</comment>
<keyword evidence="3 6" id="KW-0067">ATP-binding</keyword>
<keyword evidence="1 6" id="KW-0479">Metal-binding</keyword>
<dbReference type="PANTHER" id="PTHR42961:SF2">
    <property type="entry name" value="IRON-SULFUR PROTEIN NUBPL"/>
    <property type="match status" value="1"/>
</dbReference>
<dbReference type="InterPro" id="IPR044304">
    <property type="entry name" value="NUBPL-like"/>
</dbReference>
<name>A0A369CDH7_9GAMM</name>
<evidence type="ECO:0000256" key="6">
    <source>
        <dbReference type="HAMAP-Rule" id="MF_02040"/>
    </source>
</evidence>
<evidence type="ECO:0000256" key="3">
    <source>
        <dbReference type="ARBA" id="ARBA00022840"/>
    </source>
</evidence>
<dbReference type="InterPro" id="IPR033756">
    <property type="entry name" value="YlxH/NBP35"/>
</dbReference>
<feature type="binding site" evidence="6">
    <location>
        <begin position="16"/>
        <end position="23"/>
    </location>
    <ligand>
        <name>ATP</name>
        <dbReference type="ChEBI" id="CHEBI:30616"/>
    </ligand>
</feature>
<evidence type="ECO:0000256" key="5">
    <source>
        <dbReference type="ARBA" id="ARBA00023014"/>
    </source>
</evidence>
<dbReference type="GO" id="GO:0051539">
    <property type="term" value="F:4 iron, 4 sulfur cluster binding"/>
    <property type="evidence" value="ECO:0007669"/>
    <property type="project" value="TreeGrafter"/>
</dbReference>
<dbReference type="SUPFAM" id="SSF52540">
    <property type="entry name" value="P-loop containing nucleoside triphosphate hydrolases"/>
    <property type="match status" value="1"/>
</dbReference>
<dbReference type="PANTHER" id="PTHR42961">
    <property type="entry name" value="IRON-SULFUR PROTEIN NUBPL"/>
    <property type="match status" value="1"/>
</dbReference>
<accession>A0A369CDH7</accession>
<dbReference type="GO" id="GO:0140663">
    <property type="term" value="F:ATP-dependent FeS chaperone activity"/>
    <property type="evidence" value="ECO:0007669"/>
    <property type="project" value="InterPro"/>
</dbReference>
<dbReference type="GO" id="GO:0046872">
    <property type="term" value="F:metal ion binding"/>
    <property type="evidence" value="ECO:0007669"/>
    <property type="project" value="UniProtKB-KW"/>
</dbReference>
<keyword evidence="2 6" id="KW-0547">Nucleotide-binding</keyword>
<evidence type="ECO:0000256" key="1">
    <source>
        <dbReference type="ARBA" id="ARBA00022723"/>
    </source>
</evidence>
<evidence type="ECO:0000256" key="2">
    <source>
        <dbReference type="ARBA" id="ARBA00022741"/>
    </source>
</evidence>